<evidence type="ECO:0000313" key="1">
    <source>
        <dbReference type="EMBL" id="RGN94724.1"/>
    </source>
</evidence>
<comment type="caution">
    <text evidence="1">The sequence shown here is derived from an EMBL/GenBank/DDBJ whole genome shotgun (WGS) entry which is preliminary data.</text>
</comment>
<dbReference type="EMBL" id="QSVA01000006">
    <property type="protein sequence ID" value="RGN94724.1"/>
    <property type="molecule type" value="Genomic_DNA"/>
</dbReference>
<organism evidence="1 2">
    <name type="scientific">Bacteroides uniformis</name>
    <dbReference type="NCBI Taxonomy" id="820"/>
    <lineage>
        <taxon>Bacteria</taxon>
        <taxon>Pseudomonadati</taxon>
        <taxon>Bacteroidota</taxon>
        <taxon>Bacteroidia</taxon>
        <taxon>Bacteroidales</taxon>
        <taxon>Bacteroidaceae</taxon>
        <taxon>Bacteroides</taxon>
    </lineage>
</organism>
<reference evidence="1 2" key="1">
    <citation type="submission" date="2018-08" db="EMBL/GenBank/DDBJ databases">
        <title>A genome reference for cultivated species of the human gut microbiota.</title>
        <authorList>
            <person name="Zou Y."/>
            <person name="Xue W."/>
            <person name="Luo G."/>
        </authorList>
    </citation>
    <scope>NUCLEOTIDE SEQUENCE [LARGE SCALE GENOMIC DNA]</scope>
    <source>
        <strain evidence="1 2">OM03-4</strain>
    </source>
</reference>
<sequence length="81" mass="9480">MAARFETSGVYVVYILLDKNTPLRFNLLGKLIPDISTKVLSIYFMDIENLPSHSLQFFLMIQRKILKTTPKRMLNKIQTDF</sequence>
<name>A0A3E5F0G9_BACUN</name>
<evidence type="ECO:0000313" key="2">
    <source>
        <dbReference type="Proteomes" id="UP000260759"/>
    </source>
</evidence>
<dbReference type="AlphaFoldDB" id="A0A3E5F0G9"/>
<gene>
    <name evidence="1" type="ORF">DXB37_09240</name>
</gene>
<accession>A0A3E5F0G9</accession>
<protein>
    <submittedName>
        <fullName evidence="1">Uncharacterized protein</fullName>
    </submittedName>
</protein>
<proteinExistence type="predicted"/>
<dbReference type="Proteomes" id="UP000260759">
    <property type="component" value="Unassembled WGS sequence"/>
</dbReference>